<feature type="transmembrane region" description="Helical" evidence="1">
    <location>
        <begin position="119"/>
        <end position="141"/>
    </location>
</feature>
<dbReference type="EMBL" id="CM035407">
    <property type="protein sequence ID" value="KAH7445006.1"/>
    <property type="molecule type" value="Genomic_DNA"/>
</dbReference>
<feature type="transmembrane region" description="Helical" evidence="1">
    <location>
        <begin position="85"/>
        <end position="112"/>
    </location>
</feature>
<keyword evidence="1" id="KW-0812">Transmembrane</keyword>
<proteinExistence type="predicted"/>
<dbReference type="Proteomes" id="UP000825935">
    <property type="component" value="Chromosome 2"/>
</dbReference>
<dbReference type="AlphaFoldDB" id="A0A8T2VGL2"/>
<evidence type="ECO:0000256" key="1">
    <source>
        <dbReference type="SAM" id="Phobius"/>
    </source>
</evidence>
<reference evidence="2" key="1">
    <citation type="submission" date="2021-08" db="EMBL/GenBank/DDBJ databases">
        <title>WGS assembly of Ceratopteris richardii.</title>
        <authorList>
            <person name="Marchant D.B."/>
            <person name="Chen G."/>
            <person name="Jenkins J."/>
            <person name="Shu S."/>
            <person name="Leebens-Mack J."/>
            <person name="Grimwood J."/>
            <person name="Schmutz J."/>
            <person name="Soltis P."/>
            <person name="Soltis D."/>
            <person name="Chen Z.-H."/>
        </authorList>
    </citation>
    <scope>NUCLEOTIDE SEQUENCE</scope>
    <source>
        <strain evidence="2">Whitten #5841</strain>
        <tissue evidence="2">Leaf</tissue>
    </source>
</reference>
<comment type="caution">
    <text evidence="2">The sequence shown here is derived from an EMBL/GenBank/DDBJ whole genome shotgun (WGS) entry which is preliminary data.</text>
</comment>
<keyword evidence="1" id="KW-0472">Membrane</keyword>
<evidence type="ECO:0000313" key="2">
    <source>
        <dbReference type="EMBL" id="KAH7445006.1"/>
    </source>
</evidence>
<accession>A0A8T2VGL2</accession>
<protein>
    <submittedName>
        <fullName evidence="2">Uncharacterized protein</fullName>
    </submittedName>
</protein>
<keyword evidence="3" id="KW-1185">Reference proteome</keyword>
<organism evidence="2 3">
    <name type="scientific">Ceratopteris richardii</name>
    <name type="common">Triangle waterfern</name>
    <dbReference type="NCBI Taxonomy" id="49495"/>
    <lineage>
        <taxon>Eukaryota</taxon>
        <taxon>Viridiplantae</taxon>
        <taxon>Streptophyta</taxon>
        <taxon>Embryophyta</taxon>
        <taxon>Tracheophyta</taxon>
        <taxon>Polypodiopsida</taxon>
        <taxon>Polypodiidae</taxon>
        <taxon>Polypodiales</taxon>
        <taxon>Pteridineae</taxon>
        <taxon>Pteridaceae</taxon>
        <taxon>Parkerioideae</taxon>
        <taxon>Ceratopteris</taxon>
    </lineage>
</organism>
<evidence type="ECO:0000313" key="3">
    <source>
        <dbReference type="Proteomes" id="UP000825935"/>
    </source>
</evidence>
<gene>
    <name evidence="2" type="ORF">KP509_02G101900</name>
</gene>
<keyword evidence="1" id="KW-1133">Transmembrane helix</keyword>
<sequence>MSPFLLTCVSARLPTLPLRCAPSFVFMDLHHPLHTHVAAPHLPHFPIMLTGPPPPHLHPHTPPAPPPPISILIPILPLHHLHIHILIPILLPLLLTFMILLHPFLLTFMILLRSLTMILLHRLTTSPLPCIGLLMIFQILMMNQSDALLLHNMNT</sequence>
<name>A0A8T2VGL2_CERRI</name>